<protein>
    <submittedName>
        <fullName evidence="1">Uncharacterized protein</fullName>
    </submittedName>
</protein>
<sequence>MSAGYHVRQHGCSQQGVFLLICCCRIYLLDYVRLLYTNSDFGFLALGSNGIQKLWKWTHSEQNPGGKSIFVEENSELGEGLKATANVVPQQWQPISGLVMTNDVTGVNLEEAVPCIALSKNDSYVMSACGGKVSVLDCVCNFVASVCMSHSLSLLEGVLLH</sequence>
<dbReference type="Proteomes" id="UP000593564">
    <property type="component" value="Unassembled WGS sequence"/>
</dbReference>
<dbReference type="InterPro" id="IPR027728">
    <property type="entry name" value="Topless_fam"/>
</dbReference>
<dbReference type="PANTHER" id="PTHR44083">
    <property type="entry name" value="TOPLESS-RELATED PROTEIN 1-RELATED"/>
    <property type="match status" value="1"/>
</dbReference>
<comment type="caution">
    <text evidence="1">The sequence shown here is derived from an EMBL/GenBank/DDBJ whole genome shotgun (WGS) entry which is preliminary data.</text>
</comment>
<proteinExistence type="predicted"/>
<accession>A0A7J7HAV1</accession>
<dbReference type="GO" id="GO:0006355">
    <property type="term" value="P:regulation of DNA-templated transcription"/>
    <property type="evidence" value="ECO:0007669"/>
    <property type="project" value="InterPro"/>
</dbReference>
<evidence type="ECO:0000313" key="2">
    <source>
        <dbReference type="Proteomes" id="UP000593564"/>
    </source>
</evidence>
<reference evidence="1 2" key="2">
    <citation type="submission" date="2020-07" db="EMBL/GenBank/DDBJ databases">
        <title>Genome assembly of wild tea tree DASZ reveals pedigree and selection history of tea varieties.</title>
        <authorList>
            <person name="Zhang W."/>
        </authorList>
    </citation>
    <scope>NUCLEOTIDE SEQUENCE [LARGE SCALE GENOMIC DNA]</scope>
    <source>
        <strain evidence="2">cv. G240</strain>
        <tissue evidence="1">Leaf</tissue>
    </source>
</reference>
<dbReference type="AlphaFoldDB" id="A0A7J7HAV1"/>
<organism evidence="1 2">
    <name type="scientific">Camellia sinensis</name>
    <name type="common">Tea plant</name>
    <name type="synonym">Thea sinensis</name>
    <dbReference type="NCBI Taxonomy" id="4442"/>
    <lineage>
        <taxon>Eukaryota</taxon>
        <taxon>Viridiplantae</taxon>
        <taxon>Streptophyta</taxon>
        <taxon>Embryophyta</taxon>
        <taxon>Tracheophyta</taxon>
        <taxon>Spermatophyta</taxon>
        <taxon>Magnoliopsida</taxon>
        <taxon>eudicotyledons</taxon>
        <taxon>Gunneridae</taxon>
        <taxon>Pentapetalae</taxon>
        <taxon>asterids</taxon>
        <taxon>Ericales</taxon>
        <taxon>Theaceae</taxon>
        <taxon>Camellia</taxon>
    </lineage>
</organism>
<dbReference type="PANTHER" id="PTHR44083:SF2">
    <property type="entry name" value="TOPLESS-RELATED PROTEIN 3"/>
    <property type="match status" value="1"/>
</dbReference>
<dbReference type="EMBL" id="JACBKZ010000005">
    <property type="protein sequence ID" value="KAF5949381.1"/>
    <property type="molecule type" value="Genomic_DNA"/>
</dbReference>
<keyword evidence="2" id="KW-1185">Reference proteome</keyword>
<name>A0A7J7HAV1_CAMSI</name>
<reference evidence="2" key="1">
    <citation type="journal article" date="2020" name="Nat. Commun.">
        <title>Genome assembly of wild tea tree DASZ reveals pedigree and selection history of tea varieties.</title>
        <authorList>
            <person name="Zhang W."/>
            <person name="Zhang Y."/>
            <person name="Qiu H."/>
            <person name="Guo Y."/>
            <person name="Wan H."/>
            <person name="Zhang X."/>
            <person name="Scossa F."/>
            <person name="Alseekh S."/>
            <person name="Zhang Q."/>
            <person name="Wang P."/>
            <person name="Xu L."/>
            <person name="Schmidt M.H."/>
            <person name="Jia X."/>
            <person name="Li D."/>
            <person name="Zhu A."/>
            <person name="Guo F."/>
            <person name="Chen W."/>
            <person name="Ni D."/>
            <person name="Usadel B."/>
            <person name="Fernie A.R."/>
            <person name="Wen W."/>
        </authorList>
    </citation>
    <scope>NUCLEOTIDE SEQUENCE [LARGE SCALE GENOMIC DNA]</scope>
    <source>
        <strain evidence="2">cv. G240</strain>
    </source>
</reference>
<gene>
    <name evidence="1" type="ORF">HYC85_011374</name>
</gene>
<evidence type="ECO:0000313" key="1">
    <source>
        <dbReference type="EMBL" id="KAF5949381.1"/>
    </source>
</evidence>